<organism evidence="5 6">
    <name type="scientific">Nitrospina gracilis (strain 3/211)</name>
    <dbReference type="NCBI Taxonomy" id="1266370"/>
    <lineage>
        <taxon>Bacteria</taxon>
        <taxon>Pseudomonadati</taxon>
        <taxon>Nitrospinota/Tectimicrobiota group</taxon>
        <taxon>Nitrospinota</taxon>
        <taxon>Nitrospinia</taxon>
        <taxon>Nitrospinales</taxon>
        <taxon>Nitrospinaceae</taxon>
        <taxon>Nitrospina</taxon>
    </lineage>
</organism>
<dbReference type="Proteomes" id="UP000011704">
    <property type="component" value="Unassembled WGS sequence"/>
</dbReference>
<comment type="caution">
    <text evidence="5">The sequence shown here is derived from an EMBL/GenBank/DDBJ whole genome shotgun (WGS) entry which is preliminary data.</text>
</comment>
<reference evidence="5 6" key="1">
    <citation type="journal article" date="2013" name="Front. Microbiol.">
        <title>The genome of Nitrospina gracilis illuminates the metabolism and evolution of the major marine nitrite oxidizer.</title>
        <authorList>
            <person name="Luecker S."/>
            <person name="Nowka B."/>
            <person name="Rattei T."/>
            <person name="Spieck E."/>
            <person name="and Daims H."/>
        </authorList>
    </citation>
    <scope>NUCLEOTIDE SEQUENCE [LARGE SCALE GENOMIC DNA]</scope>
    <source>
        <strain evidence="5 6">3/211</strain>
    </source>
</reference>
<comment type="similarity">
    <text evidence="1">Belongs to the ParB family.</text>
</comment>
<dbReference type="InterPro" id="IPR004437">
    <property type="entry name" value="ParB/RepB/Spo0J"/>
</dbReference>
<dbReference type="Pfam" id="PF17762">
    <property type="entry name" value="HTH_ParB"/>
    <property type="match status" value="1"/>
</dbReference>
<dbReference type="AlphaFoldDB" id="M1YHG7"/>
<dbReference type="Gene3D" id="1.10.10.2830">
    <property type="match status" value="1"/>
</dbReference>
<name>M1YHG7_NITG3</name>
<dbReference type="GO" id="GO:0045881">
    <property type="term" value="P:positive regulation of sporulation resulting in formation of a cellular spore"/>
    <property type="evidence" value="ECO:0007669"/>
    <property type="project" value="TreeGrafter"/>
</dbReference>
<dbReference type="InParanoid" id="M1YHG7"/>
<dbReference type="CDD" id="cd16393">
    <property type="entry name" value="SPO0J_N"/>
    <property type="match status" value="1"/>
</dbReference>
<evidence type="ECO:0000313" key="5">
    <source>
        <dbReference type="EMBL" id="CCQ89915.1"/>
    </source>
</evidence>
<keyword evidence="6" id="KW-1185">Reference proteome</keyword>
<dbReference type="Pfam" id="PF02195">
    <property type="entry name" value="ParB_N"/>
    <property type="match status" value="1"/>
</dbReference>
<evidence type="ECO:0000313" key="6">
    <source>
        <dbReference type="Proteomes" id="UP000011704"/>
    </source>
</evidence>
<dbReference type="GO" id="GO:0005694">
    <property type="term" value="C:chromosome"/>
    <property type="evidence" value="ECO:0007669"/>
    <property type="project" value="TreeGrafter"/>
</dbReference>
<dbReference type="Pfam" id="PF23552">
    <property type="entry name" value="ParB_C"/>
    <property type="match status" value="1"/>
</dbReference>
<keyword evidence="3" id="KW-0238">DNA-binding</keyword>
<dbReference type="NCBIfam" id="TIGR00180">
    <property type="entry name" value="parB_part"/>
    <property type="match status" value="1"/>
</dbReference>
<dbReference type="InterPro" id="IPR057240">
    <property type="entry name" value="ParB_dimer_C"/>
</dbReference>
<dbReference type="EMBL" id="CAQJ01000021">
    <property type="protein sequence ID" value="CCQ89915.1"/>
    <property type="molecule type" value="Genomic_DNA"/>
</dbReference>
<accession>M1YHG7</accession>
<dbReference type="RefSeq" id="WP_005006833.1">
    <property type="nucleotide sequence ID" value="NZ_HG422173.1"/>
</dbReference>
<dbReference type="Gene3D" id="3.90.1530.30">
    <property type="match status" value="1"/>
</dbReference>
<proteinExistence type="inferred from homology"/>
<evidence type="ECO:0000256" key="2">
    <source>
        <dbReference type="ARBA" id="ARBA00022829"/>
    </source>
</evidence>
<dbReference type="PANTHER" id="PTHR33375">
    <property type="entry name" value="CHROMOSOME-PARTITIONING PROTEIN PARB-RELATED"/>
    <property type="match status" value="1"/>
</dbReference>
<dbReference type="OrthoDB" id="9802051at2"/>
<dbReference type="FunFam" id="3.90.1530.30:FF:000001">
    <property type="entry name" value="Chromosome partitioning protein ParB"/>
    <property type="match status" value="1"/>
</dbReference>
<dbReference type="PANTHER" id="PTHR33375:SF1">
    <property type="entry name" value="CHROMOSOME-PARTITIONING PROTEIN PARB-RELATED"/>
    <property type="match status" value="1"/>
</dbReference>
<protein>
    <submittedName>
        <fullName evidence="5">Chromosomal partitioning protein ParB</fullName>
    </submittedName>
</protein>
<feature type="domain" description="ParB-like N-terminal" evidence="4">
    <location>
        <begin position="31"/>
        <end position="120"/>
    </location>
</feature>
<sequence>MSRKALGKGIDALFGDAPEGSEAAASTTGVTVVPLEQIVPNTNQPRKEFDDEKLNELVESIKQNGVIQPIVVQKQGDGYQLICGERRWRASQAAGKKEIPVVVRDVNDTESLQIALIENIHRQDLNPIEEAEAYQRLIQDYGLTQDEVAQRVGKNRVTVANTIRLLKLSKAIKDDLAAERLSMGHARALLSIGNERDREDARQQVVRKGMTVRQLERLAQRLSQPSSTATKKSAQNDIFIKDLEKLFERKLGTRVHVKAGRKGGQVVIQYYNNDDLQRIHDMIIK</sequence>
<dbReference type="GO" id="GO:0007059">
    <property type="term" value="P:chromosome segregation"/>
    <property type="evidence" value="ECO:0007669"/>
    <property type="project" value="UniProtKB-KW"/>
</dbReference>
<dbReference type="InterPro" id="IPR003115">
    <property type="entry name" value="ParB_N"/>
</dbReference>
<evidence type="ECO:0000259" key="4">
    <source>
        <dbReference type="SMART" id="SM00470"/>
    </source>
</evidence>
<dbReference type="InterPro" id="IPR036086">
    <property type="entry name" value="ParB/Sulfiredoxin_sf"/>
</dbReference>
<evidence type="ECO:0000256" key="1">
    <source>
        <dbReference type="ARBA" id="ARBA00006295"/>
    </source>
</evidence>
<dbReference type="SMART" id="SM00470">
    <property type="entry name" value="ParB"/>
    <property type="match status" value="1"/>
</dbReference>
<dbReference type="InterPro" id="IPR050336">
    <property type="entry name" value="Chromosome_partition/occlusion"/>
</dbReference>
<keyword evidence="2" id="KW-0159">Chromosome partition</keyword>
<evidence type="ECO:0000256" key="3">
    <source>
        <dbReference type="ARBA" id="ARBA00023125"/>
    </source>
</evidence>
<dbReference type="FunFam" id="1.10.10.2830:FF:000001">
    <property type="entry name" value="Chromosome partitioning protein ParB"/>
    <property type="match status" value="1"/>
</dbReference>
<dbReference type="GO" id="GO:0003677">
    <property type="term" value="F:DNA binding"/>
    <property type="evidence" value="ECO:0007669"/>
    <property type="project" value="UniProtKB-KW"/>
</dbReference>
<gene>
    <name evidence="5" type="primary">parB</name>
    <name evidence="5" type="ORF">NITGR_190025</name>
</gene>
<dbReference type="InterPro" id="IPR041468">
    <property type="entry name" value="HTH_ParB/Spo0J"/>
</dbReference>
<dbReference type="HOGENOM" id="CLU_023853_0_1_0"/>
<dbReference type="STRING" id="1266370.NITGR_190025"/>
<dbReference type="SUPFAM" id="SSF110849">
    <property type="entry name" value="ParB/Sulfiredoxin"/>
    <property type="match status" value="1"/>
</dbReference>